<dbReference type="Gene3D" id="2.130.10.10">
    <property type="entry name" value="YVTN repeat-like/Quinoprotein amine dehydrogenase"/>
    <property type="match status" value="2"/>
</dbReference>
<dbReference type="InterPro" id="IPR002372">
    <property type="entry name" value="PQQ_rpt_dom"/>
</dbReference>
<feature type="domain" description="Protein kinase" evidence="14">
    <location>
        <begin position="16"/>
        <end position="271"/>
    </location>
</feature>
<dbReference type="AlphaFoldDB" id="A0A918B8T2"/>
<keyword evidence="7 12" id="KW-0067">ATP-binding</keyword>
<evidence type="ECO:0000256" key="10">
    <source>
        <dbReference type="ARBA" id="ARBA00062510"/>
    </source>
</evidence>
<accession>A0A918B8T2</accession>
<dbReference type="InterPro" id="IPR011009">
    <property type="entry name" value="Kinase-like_dom_sf"/>
</dbReference>
<feature type="compositionally biased region" description="Gly residues" evidence="13">
    <location>
        <begin position="305"/>
        <end position="317"/>
    </location>
</feature>
<dbReference type="Pfam" id="PF13360">
    <property type="entry name" value="PQQ_2"/>
    <property type="match status" value="2"/>
</dbReference>
<dbReference type="InterPro" id="IPR008271">
    <property type="entry name" value="Ser/Thr_kinase_AS"/>
</dbReference>
<keyword evidence="3" id="KW-0597">Phosphoprotein</keyword>
<dbReference type="PANTHER" id="PTHR22983">
    <property type="entry name" value="PROTEIN KINASE RELATED"/>
    <property type="match status" value="1"/>
</dbReference>
<dbReference type="InterPro" id="IPR018391">
    <property type="entry name" value="PQQ_b-propeller_rpt"/>
</dbReference>
<dbReference type="GO" id="GO:0005524">
    <property type="term" value="F:ATP binding"/>
    <property type="evidence" value="ECO:0007669"/>
    <property type="project" value="UniProtKB-UniRule"/>
</dbReference>
<evidence type="ECO:0000256" key="5">
    <source>
        <dbReference type="ARBA" id="ARBA00022741"/>
    </source>
</evidence>
<feature type="binding site" evidence="12">
    <location>
        <position position="44"/>
    </location>
    <ligand>
        <name>ATP</name>
        <dbReference type="ChEBI" id="CHEBI:30616"/>
    </ligand>
</feature>
<dbReference type="PROSITE" id="PS00107">
    <property type="entry name" value="PROTEIN_KINASE_ATP"/>
    <property type="match status" value="1"/>
</dbReference>
<dbReference type="EC" id="2.7.11.1" evidence="1"/>
<dbReference type="PANTHER" id="PTHR22983:SF6">
    <property type="entry name" value="SERINE_THREONINE-PROTEIN KINASE 36"/>
    <property type="match status" value="1"/>
</dbReference>
<name>A0A918B8T2_9ACTN</name>
<dbReference type="FunFam" id="3.30.200.20:FF:000267">
    <property type="entry name" value="Serine/threonine protein kinase"/>
    <property type="match status" value="1"/>
</dbReference>
<reference evidence="15" key="2">
    <citation type="submission" date="2020-09" db="EMBL/GenBank/DDBJ databases">
        <authorList>
            <person name="Sun Q."/>
            <person name="Ohkuma M."/>
        </authorList>
    </citation>
    <scope>NUCLEOTIDE SEQUENCE</scope>
    <source>
        <strain evidence="15">JCM 3131</strain>
    </source>
</reference>
<dbReference type="InterPro" id="IPR017441">
    <property type="entry name" value="Protein_kinase_ATP_BS"/>
</dbReference>
<evidence type="ECO:0000256" key="13">
    <source>
        <dbReference type="SAM" id="MobiDB-lite"/>
    </source>
</evidence>
<reference evidence="15" key="1">
    <citation type="journal article" date="2014" name="Int. J. Syst. Evol. Microbiol.">
        <title>Complete genome sequence of Corynebacterium casei LMG S-19264T (=DSM 44701T), isolated from a smear-ripened cheese.</title>
        <authorList>
            <consortium name="US DOE Joint Genome Institute (JGI-PGF)"/>
            <person name="Walter F."/>
            <person name="Albersmeier A."/>
            <person name="Kalinowski J."/>
            <person name="Ruckert C."/>
        </authorList>
    </citation>
    <scope>NUCLEOTIDE SEQUENCE</scope>
    <source>
        <strain evidence="15">JCM 3131</strain>
    </source>
</reference>
<evidence type="ECO:0000256" key="7">
    <source>
        <dbReference type="ARBA" id="ARBA00022840"/>
    </source>
</evidence>
<protein>
    <recommendedName>
        <fullName evidence="11">Serine/threonine-protein kinase AfsK</fullName>
        <ecNumber evidence="1">2.7.11.1</ecNumber>
    </recommendedName>
</protein>
<dbReference type="FunFam" id="1.10.510.10:FF:000021">
    <property type="entry name" value="Serine/threonine protein kinase"/>
    <property type="match status" value="1"/>
</dbReference>
<keyword evidence="2" id="KW-0723">Serine/threonine-protein kinase</keyword>
<dbReference type="PROSITE" id="PS50011">
    <property type="entry name" value="PROTEIN_KINASE_DOM"/>
    <property type="match status" value="1"/>
</dbReference>
<dbReference type="Pfam" id="PF00069">
    <property type="entry name" value="Pkinase"/>
    <property type="match status" value="1"/>
</dbReference>
<keyword evidence="16" id="KW-1185">Reference proteome</keyword>
<dbReference type="SMART" id="SM00564">
    <property type="entry name" value="PQQ"/>
    <property type="match status" value="9"/>
</dbReference>
<dbReference type="SMART" id="SM00220">
    <property type="entry name" value="S_TKc"/>
    <property type="match status" value="1"/>
</dbReference>
<evidence type="ECO:0000256" key="1">
    <source>
        <dbReference type="ARBA" id="ARBA00012513"/>
    </source>
</evidence>
<evidence type="ECO:0000313" key="15">
    <source>
        <dbReference type="EMBL" id="GGQ38354.1"/>
    </source>
</evidence>
<evidence type="ECO:0000313" key="16">
    <source>
        <dbReference type="Proteomes" id="UP000620156"/>
    </source>
</evidence>
<evidence type="ECO:0000256" key="6">
    <source>
        <dbReference type="ARBA" id="ARBA00022777"/>
    </source>
</evidence>
<dbReference type="RefSeq" id="WP_189214680.1">
    <property type="nucleotide sequence ID" value="NZ_BMQK01000001.1"/>
</dbReference>
<dbReference type="Gene3D" id="3.30.200.20">
    <property type="entry name" value="Phosphorylase Kinase, domain 1"/>
    <property type="match status" value="1"/>
</dbReference>
<evidence type="ECO:0000259" key="14">
    <source>
        <dbReference type="PROSITE" id="PS50011"/>
    </source>
</evidence>
<gene>
    <name evidence="15" type="primary">afsK</name>
    <name evidence="15" type="ORF">GCM10010145_02070</name>
</gene>
<dbReference type="InterPro" id="IPR015943">
    <property type="entry name" value="WD40/YVTN_repeat-like_dom_sf"/>
</dbReference>
<dbReference type="Gene3D" id="2.40.128.630">
    <property type="match status" value="1"/>
</dbReference>
<evidence type="ECO:0000256" key="12">
    <source>
        <dbReference type="PROSITE-ProRule" id="PRU10141"/>
    </source>
</evidence>
<dbReference type="PROSITE" id="PS00108">
    <property type="entry name" value="PROTEIN_KINASE_ST"/>
    <property type="match status" value="1"/>
</dbReference>
<evidence type="ECO:0000256" key="3">
    <source>
        <dbReference type="ARBA" id="ARBA00022553"/>
    </source>
</evidence>
<dbReference type="InterPro" id="IPR000719">
    <property type="entry name" value="Prot_kinase_dom"/>
</dbReference>
<keyword evidence="6 15" id="KW-0418">Kinase</keyword>
<dbReference type="Proteomes" id="UP000620156">
    <property type="component" value="Unassembled WGS sequence"/>
</dbReference>
<comment type="caution">
    <text evidence="15">The sequence shown here is derived from an EMBL/GenBank/DDBJ whole genome shotgun (WGS) entry which is preliminary data.</text>
</comment>
<dbReference type="GO" id="GO:0004674">
    <property type="term" value="F:protein serine/threonine kinase activity"/>
    <property type="evidence" value="ECO:0007669"/>
    <property type="project" value="UniProtKB-KW"/>
</dbReference>
<feature type="compositionally biased region" description="Pro residues" evidence="13">
    <location>
        <begin position="318"/>
        <end position="339"/>
    </location>
</feature>
<dbReference type="Gene3D" id="1.10.510.10">
    <property type="entry name" value="Transferase(Phosphotransferase) domain 1"/>
    <property type="match status" value="1"/>
</dbReference>
<feature type="region of interest" description="Disordered" evidence="13">
    <location>
        <begin position="294"/>
        <end position="348"/>
    </location>
</feature>
<comment type="catalytic activity">
    <reaction evidence="8">
        <text>L-threonyl-[protein] + ATP = O-phospho-L-threonyl-[protein] + ADP + H(+)</text>
        <dbReference type="Rhea" id="RHEA:46608"/>
        <dbReference type="Rhea" id="RHEA-COMP:11060"/>
        <dbReference type="Rhea" id="RHEA-COMP:11605"/>
        <dbReference type="ChEBI" id="CHEBI:15378"/>
        <dbReference type="ChEBI" id="CHEBI:30013"/>
        <dbReference type="ChEBI" id="CHEBI:30616"/>
        <dbReference type="ChEBI" id="CHEBI:61977"/>
        <dbReference type="ChEBI" id="CHEBI:456216"/>
        <dbReference type="EC" id="2.7.11.1"/>
    </reaction>
</comment>
<dbReference type="InterPro" id="IPR011047">
    <property type="entry name" value="Quinoprotein_ADH-like_sf"/>
</dbReference>
<dbReference type="CDD" id="cd14014">
    <property type="entry name" value="STKc_PknB_like"/>
    <property type="match status" value="1"/>
</dbReference>
<sequence>MVDQLTQHDPRRIGPFEVLGRLGAGGMGLVYLARSASGRRVAIKTVRTELAEDQLFRVRFTREVEAARAVSGFYTAAVVDADPRAAVPWLATAYVPAPSLEEIVNECGPLPAQAVRWFAAGVAEALQSIHGAGLVHRDLKPSNVLVVEDGPRVIDFGIASGVSNTRLTMTNVAVGTPAYMSPEQAKDSRSVTGASDVFSLGSMLVFAATGHAPFHGANPVETVFMLLREGPDLTGLPDELRPLIESCMQMDPVNRPNPADLQAQLAPHLFGSGSDDSGTASAWLPEKAVSLIEARRGGRPAARTQGGGAGARSAGGPGPAPAAPVPAPPPPPSYAPAPVPVGAHDGGPVRLAGAQVPIGPGPRVADARAAAVQAPPPEAGLAASWSRPRAGVNGADAAPAVPGVPPPPPMPPEAPSGWRPWRFRMSNDVWGTPTVADDLVYVTSFEVHALDVATGRRRFKTRDVAWSMAVADGRIHASDGPTLFALDAREGTDLWRLSVDAWVYSLKADRGTVVTGTRGGGIQAWEASNGQKLWELTGAQTDFESPEAGPVVHDGTVYVWKDARLRALEARTGDERWSYPIGDAASCGGVPLRLTPAPDGHVYVSAGSRVLAIDVAGGHVRWHFEAPAVFLCAPTFAPGPAVTGGGVYLTDYLGTVYALDAADGRDRWRIATEARSSIDSVLVAAGHVHVGSGKGLYTLDAVTGTPKWRFQAGGDIVGAPVVAEGRIHFGSTDHLLYTLKADDGRLRWKLATGGEITGSPVVRDGVVYACSKDRCVYALDAEKGTGTARTA</sequence>
<dbReference type="GO" id="GO:0005737">
    <property type="term" value="C:cytoplasm"/>
    <property type="evidence" value="ECO:0007669"/>
    <property type="project" value="UniProtKB-ARBA"/>
</dbReference>
<evidence type="ECO:0000256" key="11">
    <source>
        <dbReference type="ARBA" id="ARBA00069963"/>
    </source>
</evidence>
<keyword evidence="5 12" id="KW-0547">Nucleotide-binding</keyword>
<evidence type="ECO:0000256" key="4">
    <source>
        <dbReference type="ARBA" id="ARBA00022679"/>
    </source>
</evidence>
<comment type="catalytic activity">
    <reaction evidence="9">
        <text>L-seryl-[protein] + ATP = O-phospho-L-seryl-[protein] + ADP + H(+)</text>
        <dbReference type="Rhea" id="RHEA:17989"/>
        <dbReference type="Rhea" id="RHEA-COMP:9863"/>
        <dbReference type="Rhea" id="RHEA-COMP:11604"/>
        <dbReference type="ChEBI" id="CHEBI:15378"/>
        <dbReference type="ChEBI" id="CHEBI:29999"/>
        <dbReference type="ChEBI" id="CHEBI:30616"/>
        <dbReference type="ChEBI" id="CHEBI:83421"/>
        <dbReference type="ChEBI" id="CHEBI:456216"/>
        <dbReference type="EC" id="2.7.11.1"/>
    </reaction>
</comment>
<evidence type="ECO:0000256" key="2">
    <source>
        <dbReference type="ARBA" id="ARBA00022527"/>
    </source>
</evidence>
<dbReference type="SUPFAM" id="SSF50998">
    <property type="entry name" value="Quinoprotein alcohol dehydrogenase-like"/>
    <property type="match status" value="1"/>
</dbReference>
<dbReference type="EMBL" id="BMQK01000001">
    <property type="protein sequence ID" value="GGQ38354.1"/>
    <property type="molecule type" value="Genomic_DNA"/>
</dbReference>
<keyword evidence="4" id="KW-0808">Transferase</keyword>
<organism evidence="15 16">
    <name type="scientific">Streptomyces ruber</name>
    <dbReference type="NCBI Taxonomy" id="83378"/>
    <lineage>
        <taxon>Bacteria</taxon>
        <taxon>Bacillati</taxon>
        <taxon>Actinomycetota</taxon>
        <taxon>Actinomycetes</taxon>
        <taxon>Kitasatosporales</taxon>
        <taxon>Streptomycetaceae</taxon>
        <taxon>Streptomyces</taxon>
    </lineage>
</organism>
<evidence type="ECO:0000256" key="8">
    <source>
        <dbReference type="ARBA" id="ARBA00047899"/>
    </source>
</evidence>
<evidence type="ECO:0000256" key="9">
    <source>
        <dbReference type="ARBA" id="ARBA00048679"/>
    </source>
</evidence>
<comment type="subunit">
    <text evidence="10">Interacts (via the N-terminal kinase domain) with KbpA; the interaction prevents autophosphorylation of AfsK.</text>
</comment>
<dbReference type="SUPFAM" id="SSF56112">
    <property type="entry name" value="Protein kinase-like (PK-like)"/>
    <property type="match status" value="1"/>
</dbReference>
<proteinExistence type="predicted"/>